<evidence type="ECO:0000259" key="6">
    <source>
        <dbReference type="SMART" id="SM00478"/>
    </source>
</evidence>
<accession>A0ABS5MMG9</accession>
<sequence length="299" mass="35313">MEEIRIECPDIFDYEQCLAYLKRDENEVLFDIVDDKIYRAIKIDDIKLLLSISYERHYLIVEILNDISISPENTERLVNFIEEWFDFSADLSLFYQYGRKNEILEPLINELYGLRLIRIPDFFEAISWGIIGQQINLTFAYQLKKRLVESYGEKMTFENKSYYIHPTVDVISKITVKELMDLKFSRRKAEYLIDVAKIIHSQMLTKDMLLNMEDKVEIEKTLVNIRGIGPWAAHYVMMRSIGVKNAFPIGDVGLQNALKAILNLEQKPSKEQMIALNKGWEMWSSYATFYIWRAPYIKK</sequence>
<dbReference type="Gene3D" id="1.10.340.30">
    <property type="entry name" value="Hypothetical protein, domain 2"/>
    <property type="match status" value="1"/>
</dbReference>
<evidence type="ECO:0000313" key="8">
    <source>
        <dbReference type="Proteomes" id="UP000681586"/>
    </source>
</evidence>
<keyword evidence="4" id="KW-0378">Hydrolase</keyword>
<dbReference type="SUPFAM" id="SSF48150">
    <property type="entry name" value="DNA-glycosylase"/>
    <property type="match status" value="1"/>
</dbReference>
<dbReference type="RefSeq" id="WP_107510067.1">
    <property type="nucleotide sequence ID" value="NZ_JAEPSA010000009.1"/>
</dbReference>
<comment type="caution">
    <text evidence="7">The sequence shown here is derived from an EMBL/GenBank/DDBJ whole genome shotgun (WGS) entry which is preliminary data.</text>
</comment>
<name>A0ABS5MMG9_9STAP</name>
<evidence type="ECO:0000313" key="7">
    <source>
        <dbReference type="EMBL" id="MBS3697110.1"/>
    </source>
</evidence>
<evidence type="ECO:0000256" key="4">
    <source>
        <dbReference type="ARBA" id="ARBA00022801"/>
    </source>
</evidence>
<dbReference type="InterPro" id="IPR011257">
    <property type="entry name" value="DNA_glycosylase"/>
</dbReference>
<gene>
    <name evidence="7" type="ORF">JJQ58_06490</name>
</gene>
<dbReference type="InterPro" id="IPR023170">
    <property type="entry name" value="HhH_base_excis_C"/>
</dbReference>
<reference evidence="7 8" key="1">
    <citation type="submission" date="2021-05" db="EMBL/GenBank/DDBJ databases">
        <title>Staphylococcus fleurettii isolated from lake water in First Nation community in Manitoba, Canada.</title>
        <authorList>
            <person name="Bashar S."/>
            <person name="Murdock A."/>
            <person name="Patidar R."/>
            <person name="Golding G."/>
            <person name="Farenhorst A."/>
            <person name="Kumar A."/>
        </authorList>
    </citation>
    <scope>NUCLEOTIDE SEQUENCE [LARGE SCALE GENOMIC DNA]</scope>
    <source>
        <strain evidence="7 8">SF002</strain>
    </source>
</reference>
<dbReference type="Pfam" id="PF00730">
    <property type="entry name" value="HhH-GPD"/>
    <property type="match status" value="1"/>
</dbReference>
<dbReference type="Proteomes" id="UP000681586">
    <property type="component" value="Unassembled WGS sequence"/>
</dbReference>
<dbReference type="SMART" id="SM00478">
    <property type="entry name" value="ENDO3c"/>
    <property type="match status" value="1"/>
</dbReference>
<evidence type="ECO:0000256" key="5">
    <source>
        <dbReference type="ARBA" id="ARBA00023204"/>
    </source>
</evidence>
<dbReference type="InterPro" id="IPR051912">
    <property type="entry name" value="Alkylbase_DNA_Glycosylase/TA"/>
</dbReference>
<keyword evidence="5" id="KW-0234">DNA repair</keyword>
<keyword evidence="3" id="KW-0227">DNA damage</keyword>
<keyword evidence="8" id="KW-1185">Reference proteome</keyword>
<dbReference type="InterPro" id="IPR037046">
    <property type="entry name" value="AlkA_N_sf"/>
</dbReference>
<organism evidence="7 8">
    <name type="scientific">Mammaliicoccus fleurettii</name>
    <dbReference type="NCBI Taxonomy" id="150056"/>
    <lineage>
        <taxon>Bacteria</taxon>
        <taxon>Bacillati</taxon>
        <taxon>Bacillota</taxon>
        <taxon>Bacilli</taxon>
        <taxon>Bacillales</taxon>
        <taxon>Staphylococcaceae</taxon>
        <taxon>Mammaliicoccus</taxon>
    </lineage>
</organism>
<dbReference type="Gene3D" id="3.30.310.20">
    <property type="entry name" value="DNA-3-methyladenine glycosylase AlkA, N-terminal domain"/>
    <property type="match status" value="1"/>
</dbReference>
<dbReference type="PANTHER" id="PTHR43003:SF12">
    <property type="entry name" value="DNA-3-METHYLADENINE GLYCOSYLASE"/>
    <property type="match status" value="1"/>
</dbReference>
<comment type="catalytic activity">
    <reaction evidence="1">
        <text>Hydrolysis of alkylated DNA, releasing 3-methyladenine, 3-methylguanine, 7-methylguanine and 7-methyladenine.</text>
        <dbReference type="EC" id="3.2.2.21"/>
    </reaction>
</comment>
<dbReference type="InterPro" id="IPR003265">
    <property type="entry name" value="HhH-GPD_domain"/>
</dbReference>
<evidence type="ECO:0000256" key="3">
    <source>
        <dbReference type="ARBA" id="ARBA00022763"/>
    </source>
</evidence>
<dbReference type="CDD" id="cd00056">
    <property type="entry name" value="ENDO3c"/>
    <property type="match status" value="1"/>
</dbReference>
<dbReference type="Gene3D" id="1.10.1670.10">
    <property type="entry name" value="Helix-hairpin-Helix base-excision DNA repair enzymes (C-terminal)"/>
    <property type="match status" value="1"/>
</dbReference>
<evidence type="ECO:0000256" key="2">
    <source>
        <dbReference type="ARBA" id="ARBA00012000"/>
    </source>
</evidence>
<protein>
    <recommendedName>
        <fullName evidence="2">DNA-3-methyladenine glycosylase II</fullName>
        <ecNumber evidence="2">3.2.2.21</ecNumber>
    </recommendedName>
</protein>
<dbReference type="InterPro" id="IPR012904">
    <property type="entry name" value="OGG_N"/>
</dbReference>
<dbReference type="PANTHER" id="PTHR43003">
    <property type="entry name" value="DNA-3-METHYLADENINE GLYCOSYLASE"/>
    <property type="match status" value="1"/>
</dbReference>
<proteinExistence type="predicted"/>
<dbReference type="Pfam" id="PF07934">
    <property type="entry name" value="OGG_N"/>
    <property type="match status" value="1"/>
</dbReference>
<dbReference type="EMBL" id="JAGXBM010000007">
    <property type="protein sequence ID" value="MBS3697110.1"/>
    <property type="molecule type" value="Genomic_DNA"/>
</dbReference>
<dbReference type="EC" id="3.2.2.21" evidence="2"/>
<evidence type="ECO:0000256" key="1">
    <source>
        <dbReference type="ARBA" id="ARBA00000086"/>
    </source>
</evidence>
<feature type="domain" description="HhH-GPD" evidence="6">
    <location>
        <begin position="131"/>
        <end position="296"/>
    </location>
</feature>